<name>A0A6B9HFD7_9BURK</name>
<dbReference type="AlphaFoldDB" id="A0A6B9HFD7"/>
<reference evidence="1" key="1">
    <citation type="journal article" date="2020" name="ACS Chem. Biol.">
        <title>Genome Mining and Heterologous Expression Reveal Two Distinct Families of Lasso Peptides Highly Conserved in Endofungal Bacteria.</title>
        <authorList>
            <person name="Bratovanov E.V."/>
            <person name="Ishida K."/>
            <person name="Heinze B."/>
            <person name="Pidot S.J."/>
            <person name="Stinear T.P."/>
            <person name="Hegemann J.D."/>
            <person name="Marahiel M.A."/>
            <person name="Hertweck C."/>
        </authorList>
    </citation>
    <scope>NUCLEOTIDE SEQUENCE</scope>
    <source>
        <strain evidence="1">B8</strain>
    </source>
</reference>
<dbReference type="InterPro" id="IPR046011">
    <property type="entry name" value="DUF5967"/>
</dbReference>
<accession>A0A6B9HFD7</accession>
<protein>
    <submittedName>
        <fullName evidence="1">Lasso peptide peptide A</fullName>
    </submittedName>
</protein>
<dbReference type="NCBIfam" id="NF042427">
    <property type="entry name" value="lasso_burhizin"/>
    <property type="match status" value="1"/>
</dbReference>
<organism evidence="1">
    <name type="scientific">Mycetohabitans sp</name>
    <dbReference type="NCBI Taxonomy" id="2571162"/>
    <lineage>
        <taxon>Bacteria</taxon>
        <taxon>Pseudomonadati</taxon>
        <taxon>Pseudomonadota</taxon>
        <taxon>Betaproteobacteria</taxon>
        <taxon>Burkholderiales</taxon>
        <taxon>Burkholderiaceae</taxon>
        <taxon>Mycetohabitans</taxon>
    </lineage>
</organism>
<dbReference type="Pfam" id="PF19392">
    <property type="entry name" value="DUF5967"/>
    <property type="match status" value="1"/>
</dbReference>
<sequence length="49" mass="5210">MDKQQETGLLLAEESLMELCASAETLGGAGEYREAGIGRFSDGIDSDDE</sequence>
<dbReference type="EMBL" id="MN695290">
    <property type="protein sequence ID" value="QGY72951.1"/>
    <property type="molecule type" value="Genomic_DNA"/>
</dbReference>
<proteinExistence type="predicted"/>
<evidence type="ECO:0000313" key="1">
    <source>
        <dbReference type="EMBL" id="QGY72951.1"/>
    </source>
</evidence>